<reference evidence="3" key="1">
    <citation type="submission" date="2020-02" db="EMBL/GenBank/DDBJ databases">
        <authorList>
            <person name="Meier V. D."/>
        </authorList>
    </citation>
    <scope>NUCLEOTIDE SEQUENCE</scope>
    <source>
        <strain evidence="3">AVDCRST_MAG94</strain>
    </source>
</reference>
<proteinExistence type="predicted"/>
<accession>A0A6J4N886</accession>
<evidence type="ECO:0000313" key="3">
    <source>
        <dbReference type="EMBL" id="CAA9380381.1"/>
    </source>
</evidence>
<organism evidence="3">
    <name type="scientific">uncultured Leptolyngbya sp</name>
    <dbReference type="NCBI Taxonomy" id="332963"/>
    <lineage>
        <taxon>Bacteria</taxon>
        <taxon>Bacillati</taxon>
        <taxon>Cyanobacteriota</taxon>
        <taxon>Cyanophyceae</taxon>
        <taxon>Leptolyngbyales</taxon>
        <taxon>Leptolyngbyaceae</taxon>
        <taxon>Leptolyngbya group</taxon>
        <taxon>Leptolyngbya</taxon>
        <taxon>environmental samples</taxon>
    </lineage>
</organism>
<dbReference type="Pfam" id="PF09991">
    <property type="entry name" value="DUF2232"/>
    <property type="match status" value="1"/>
</dbReference>
<feature type="region of interest" description="Disordered" evidence="1">
    <location>
        <begin position="1"/>
        <end position="33"/>
    </location>
</feature>
<feature type="transmembrane region" description="Helical" evidence="2">
    <location>
        <begin position="146"/>
        <end position="164"/>
    </location>
</feature>
<gene>
    <name evidence="3" type="ORF">AVDCRST_MAG94-4835</name>
</gene>
<keyword evidence="2" id="KW-0812">Transmembrane</keyword>
<dbReference type="AlphaFoldDB" id="A0A6J4N886"/>
<dbReference type="PANTHER" id="PTHR37185:SF3">
    <property type="entry name" value="MEMBRANE PROTEIN"/>
    <property type="match status" value="1"/>
</dbReference>
<feature type="transmembrane region" description="Helical" evidence="2">
    <location>
        <begin position="74"/>
        <end position="95"/>
    </location>
</feature>
<dbReference type="InterPro" id="IPR018710">
    <property type="entry name" value="DUF2232"/>
</dbReference>
<dbReference type="EMBL" id="CADCTY010001665">
    <property type="protein sequence ID" value="CAA9380381.1"/>
    <property type="molecule type" value="Genomic_DNA"/>
</dbReference>
<keyword evidence="2" id="KW-1133">Transmembrane helix</keyword>
<evidence type="ECO:0000256" key="2">
    <source>
        <dbReference type="SAM" id="Phobius"/>
    </source>
</evidence>
<feature type="transmembrane region" description="Helical" evidence="2">
    <location>
        <begin position="228"/>
        <end position="256"/>
    </location>
</feature>
<name>A0A6J4N886_9CYAN</name>
<dbReference type="PANTHER" id="PTHR37185">
    <property type="entry name" value="MEMBRANE PROTEIN"/>
    <property type="match status" value="1"/>
</dbReference>
<protein>
    <submittedName>
        <fullName evidence="3">Expressed protein</fullName>
    </submittedName>
</protein>
<feature type="transmembrane region" description="Helical" evidence="2">
    <location>
        <begin position="101"/>
        <end position="117"/>
    </location>
</feature>
<feature type="transmembrane region" description="Helical" evidence="2">
    <location>
        <begin position="124"/>
        <end position="140"/>
    </location>
</feature>
<feature type="transmembrane region" description="Helical" evidence="2">
    <location>
        <begin position="171"/>
        <end position="190"/>
    </location>
</feature>
<keyword evidence="2" id="KW-0472">Membrane</keyword>
<sequence>MTDSSEDNVSRQTGDPAPDPANVDQGEAASAEASWLEVEAELSRPIEALEADDPLEAKMFEQRRLRVLRTVDPAVPLMMVETAFLASAASLVYLVNYYFPIGPLLRLFFSIPIALIYLRWGNRAAWMGALVSGLLLSVLMGPARSILFVMPYALLGVLLGVLWLRGAQWGFSIGVGSILTTFGFFFRIWLVSLLLGEDLWLYATTQTTDLLEWLFIKFGFLAQPSLELVQAAIVVMVLLNSLVYLFIVHLAAWLLLDRLGTPIPRPPKWVQVLMDYE</sequence>
<evidence type="ECO:0000256" key="1">
    <source>
        <dbReference type="SAM" id="MobiDB-lite"/>
    </source>
</evidence>